<evidence type="ECO:0000256" key="2">
    <source>
        <dbReference type="ARBA" id="ARBA00022729"/>
    </source>
</evidence>
<dbReference type="KEGG" id="aram:KAR29_11160"/>
<dbReference type="InterPro" id="IPR051010">
    <property type="entry name" value="BCAA_transport"/>
</dbReference>
<dbReference type="RefSeq" id="WP_274373069.1">
    <property type="nucleotide sequence ID" value="NZ_CP072943.1"/>
</dbReference>
<dbReference type="EMBL" id="CP072943">
    <property type="protein sequence ID" value="QTX31876.1"/>
    <property type="molecule type" value="Genomic_DNA"/>
</dbReference>
<gene>
    <name evidence="5" type="ORF">KAR29_11160</name>
</gene>
<dbReference type="InterPro" id="IPR028082">
    <property type="entry name" value="Peripla_BP_I"/>
</dbReference>
<dbReference type="PANTHER" id="PTHR30483:SF6">
    <property type="entry name" value="PERIPLASMIC BINDING PROTEIN OF ABC TRANSPORTER FOR NATURAL AMINO ACIDS"/>
    <property type="match status" value="1"/>
</dbReference>
<evidence type="ECO:0000256" key="3">
    <source>
        <dbReference type="SAM" id="SignalP"/>
    </source>
</evidence>
<reference evidence="6" key="1">
    <citation type="submission" date="2021-04" db="EMBL/GenBank/DDBJ databases">
        <title>A novel Synergistetes isolate from a pyrite-forming mixed culture.</title>
        <authorList>
            <person name="Bunk B."/>
            <person name="Sproer C."/>
            <person name="Spring S."/>
            <person name="Pester M."/>
        </authorList>
    </citation>
    <scope>NUCLEOTIDE SEQUENCE [LARGE SCALE GENOMIC DNA]</scope>
    <source>
        <strain evidence="6">J.5.4.2-T.3.5.2</strain>
    </source>
</reference>
<evidence type="ECO:0000313" key="5">
    <source>
        <dbReference type="EMBL" id="QTX31876.1"/>
    </source>
</evidence>
<feature type="chain" id="PRO_5040342506" evidence="3">
    <location>
        <begin position="26"/>
        <end position="380"/>
    </location>
</feature>
<feature type="signal peptide" evidence="3">
    <location>
        <begin position="1"/>
        <end position="25"/>
    </location>
</feature>
<dbReference type="SUPFAM" id="SSF53822">
    <property type="entry name" value="Periplasmic binding protein-like I"/>
    <property type="match status" value="1"/>
</dbReference>
<dbReference type="CDD" id="cd06347">
    <property type="entry name" value="PBP1_ABC_LivK_ligand_binding-like"/>
    <property type="match status" value="1"/>
</dbReference>
<organism evidence="5 6">
    <name type="scientific">Aminithiophilus ramosus</name>
    <dbReference type="NCBI Taxonomy" id="3029084"/>
    <lineage>
        <taxon>Bacteria</taxon>
        <taxon>Thermotogati</taxon>
        <taxon>Synergistota</taxon>
        <taxon>Synergistia</taxon>
        <taxon>Synergistales</taxon>
        <taxon>Aminithiophilaceae</taxon>
        <taxon>Aminithiophilus</taxon>
    </lineage>
</organism>
<protein>
    <submittedName>
        <fullName evidence="5">ABC transporter substrate-binding protein</fullName>
    </submittedName>
</protein>
<comment type="similarity">
    <text evidence="1">Belongs to the leucine-binding protein family.</text>
</comment>
<dbReference type="Proteomes" id="UP000671879">
    <property type="component" value="Chromosome"/>
</dbReference>
<dbReference type="PANTHER" id="PTHR30483">
    <property type="entry name" value="LEUCINE-SPECIFIC-BINDING PROTEIN"/>
    <property type="match status" value="1"/>
</dbReference>
<dbReference type="Gene3D" id="3.40.50.2300">
    <property type="match status" value="2"/>
</dbReference>
<evidence type="ECO:0000259" key="4">
    <source>
        <dbReference type="Pfam" id="PF13458"/>
    </source>
</evidence>
<dbReference type="InterPro" id="IPR028081">
    <property type="entry name" value="Leu-bd"/>
</dbReference>
<dbReference type="AlphaFoldDB" id="A0A9Q7A6M2"/>
<keyword evidence="6" id="KW-1185">Reference proteome</keyword>
<proteinExistence type="inferred from homology"/>
<evidence type="ECO:0000313" key="6">
    <source>
        <dbReference type="Proteomes" id="UP000671879"/>
    </source>
</evidence>
<name>A0A9Q7A6M2_9BACT</name>
<accession>A0A9Q7A6M2</accession>
<sequence length="380" mass="40351">MKRKGLLLFLCALLAVGSIGGAAFAADQVRIGVVAPITGQNAIGGQYIKNGVELAVKEFAPDGLDIGGKIYEVKVLFEDNENKPDITANAFRKLIDQNEVVAIVGPDASSTSLAGGPIAQSAEVPVVTTFATNPKVTEVGDYIFRACFIDPFQGSVMAKYVMENLKVTKAAVLYNNGNDFSKGLTEYFKQNFEAMGGEIVALEAYGGSDIRDFNAQLNNIKASGAEVLYLPNAFFETGLQMNQARKAGINVPFVGGDGWDSPDLPKIAAGAEEGAAFTAAFSHEAKRPEVQAFVEKYQQTYGTVPNSNAVLSYEATAIVLRGLRDAGKVSGPALRDAIAAIDIDLPSGKIKFDEKRNPQKAAVIMQFAGGTTTYVTTINP</sequence>
<feature type="domain" description="Leucine-binding protein" evidence="4">
    <location>
        <begin position="28"/>
        <end position="368"/>
    </location>
</feature>
<evidence type="ECO:0000256" key="1">
    <source>
        <dbReference type="ARBA" id="ARBA00010062"/>
    </source>
</evidence>
<keyword evidence="2 3" id="KW-0732">Signal</keyword>
<dbReference type="Pfam" id="PF13458">
    <property type="entry name" value="Peripla_BP_6"/>
    <property type="match status" value="1"/>
</dbReference>